<evidence type="ECO:0000313" key="1">
    <source>
        <dbReference type="EMBL" id="GAI56523.1"/>
    </source>
</evidence>
<protein>
    <submittedName>
        <fullName evidence="1">Uncharacterized protein</fullName>
    </submittedName>
</protein>
<reference evidence="1" key="1">
    <citation type="journal article" date="2014" name="Front. Microbiol.">
        <title>High frequency of phylogenetically diverse reductive dehalogenase-homologous genes in deep subseafloor sedimentary metagenomes.</title>
        <authorList>
            <person name="Kawai M."/>
            <person name="Futagami T."/>
            <person name="Toyoda A."/>
            <person name="Takaki Y."/>
            <person name="Nishi S."/>
            <person name="Hori S."/>
            <person name="Arai W."/>
            <person name="Tsubouchi T."/>
            <person name="Morono Y."/>
            <person name="Uchiyama I."/>
            <person name="Ito T."/>
            <person name="Fujiyama A."/>
            <person name="Inagaki F."/>
            <person name="Takami H."/>
        </authorList>
    </citation>
    <scope>NUCLEOTIDE SEQUENCE</scope>
    <source>
        <strain evidence="1">Expedition CK06-06</strain>
    </source>
</reference>
<sequence length="32" mass="3146">EFALMLFASLALFAVLMRKPAPAASGGGGGGH</sequence>
<gene>
    <name evidence="1" type="ORF">S06H3_55204</name>
</gene>
<organism evidence="1">
    <name type="scientific">marine sediment metagenome</name>
    <dbReference type="NCBI Taxonomy" id="412755"/>
    <lineage>
        <taxon>unclassified sequences</taxon>
        <taxon>metagenomes</taxon>
        <taxon>ecological metagenomes</taxon>
    </lineage>
</organism>
<accession>X1PL17</accession>
<dbReference type="AlphaFoldDB" id="X1PL17"/>
<feature type="non-terminal residue" evidence="1">
    <location>
        <position position="1"/>
    </location>
</feature>
<name>X1PL17_9ZZZZ</name>
<proteinExistence type="predicted"/>
<comment type="caution">
    <text evidence="1">The sequence shown here is derived from an EMBL/GenBank/DDBJ whole genome shotgun (WGS) entry which is preliminary data.</text>
</comment>
<dbReference type="EMBL" id="BARV01035370">
    <property type="protein sequence ID" value="GAI56523.1"/>
    <property type="molecule type" value="Genomic_DNA"/>
</dbReference>